<dbReference type="AlphaFoldDB" id="A0AAN8IIX5"/>
<keyword evidence="2" id="KW-1185">Reference proteome</keyword>
<accession>A0AAN8IIX5</accession>
<comment type="caution">
    <text evidence="1">The sequence shown here is derived from an EMBL/GenBank/DDBJ whole genome shotgun (WGS) entry which is preliminary data.</text>
</comment>
<protein>
    <submittedName>
        <fullName evidence="1">Uncharacterized protein</fullName>
    </submittedName>
</protein>
<sequence length="231" mass="26903">MAFKFLELPQELQDLVYRKYFEEGTLFIDEIFSSSASFRHSRLLPLPSLSIEQVSKRVSRDARGMRHQLWRHLEIRHGVDTLGRFIEAPKFAWIRKNITSIAIRNTDIAGSWRMRSFGSLAWRCPQLRYIRVQLNGSEHTPYDAVLPEWAVSTTTDDSNLSLVRHLFLPQLAACLAAVFQDDYGVVAETMVRWVDKRQKFDVCKTITYSFRRNDMEVVSREVQNMLKGKDG</sequence>
<organism evidence="1 2">
    <name type="scientific">Knufia fluminis</name>
    <dbReference type="NCBI Taxonomy" id="191047"/>
    <lineage>
        <taxon>Eukaryota</taxon>
        <taxon>Fungi</taxon>
        <taxon>Dikarya</taxon>
        <taxon>Ascomycota</taxon>
        <taxon>Pezizomycotina</taxon>
        <taxon>Eurotiomycetes</taxon>
        <taxon>Chaetothyriomycetidae</taxon>
        <taxon>Chaetothyriales</taxon>
        <taxon>Trichomeriaceae</taxon>
        <taxon>Knufia</taxon>
    </lineage>
</organism>
<dbReference type="Proteomes" id="UP001316803">
    <property type="component" value="Unassembled WGS sequence"/>
</dbReference>
<evidence type="ECO:0000313" key="2">
    <source>
        <dbReference type="Proteomes" id="UP001316803"/>
    </source>
</evidence>
<gene>
    <name evidence="1" type="ORF">OHC33_009343</name>
</gene>
<reference evidence="1 2" key="1">
    <citation type="submission" date="2022-12" db="EMBL/GenBank/DDBJ databases">
        <title>Genomic features and morphological characterization of a novel Knufia sp. strain isolated from spacecraft assembly facility.</title>
        <authorList>
            <person name="Teixeira M."/>
            <person name="Chander A.M."/>
            <person name="Stajich J.E."/>
            <person name="Venkateswaran K."/>
        </authorList>
    </citation>
    <scope>NUCLEOTIDE SEQUENCE [LARGE SCALE GENOMIC DNA]</scope>
    <source>
        <strain evidence="1 2">FJI-L2-BK-P2</strain>
    </source>
</reference>
<dbReference type="EMBL" id="JAKLMC020000034">
    <property type="protein sequence ID" value="KAK5949537.1"/>
    <property type="molecule type" value="Genomic_DNA"/>
</dbReference>
<evidence type="ECO:0000313" key="1">
    <source>
        <dbReference type="EMBL" id="KAK5949537.1"/>
    </source>
</evidence>
<name>A0AAN8IIX5_9EURO</name>
<proteinExistence type="predicted"/>